<keyword evidence="3" id="KW-1185">Reference proteome</keyword>
<dbReference type="RefSeq" id="XP_007733656.1">
    <property type="nucleotide sequence ID" value="XM_007735466.1"/>
</dbReference>
<dbReference type="AlphaFoldDB" id="W9Y615"/>
<dbReference type="Proteomes" id="UP000019478">
    <property type="component" value="Unassembled WGS sequence"/>
</dbReference>
<dbReference type="GeneID" id="19169456"/>
<evidence type="ECO:0000256" key="1">
    <source>
        <dbReference type="SAM" id="MobiDB-lite"/>
    </source>
</evidence>
<feature type="compositionally biased region" description="Basic and acidic residues" evidence="1">
    <location>
        <begin position="496"/>
        <end position="508"/>
    </location>
</feature>
<feature type="compositionally biased region" description="Basic and acidic residues" evidence="1">
    <location>
        <begin position="574"/>
        <end position="585"/>
    </location>
</feature>
<dbReference type="EMBL" id="AMGY01000004">
    <property type="protein sequence ID" value="EXJ84671.1"/>
    <property type="molecule type" value="Genomic_DNA"/>
</dbReference>
<dbReference type="eggNOG" id="ENOG502RNVJ">
    <property type="taxonomic scope" value="Eukaryota"/>
</dbReference>
<reference evidence="2 3" key="1">
    <citation type="submission" date="2013-03" db="EMBL/GenBank/DDBJ databases">
        <title>The Genome Sequence of Capronia epimyces CBS 606.96.</title>
        <authorList>
            <consortium name="The Broad Institute Genomics Platform"/>
            <person name="Cuomo C."/>
            <person name="de Hoog S."/>
            <person name="Gorbushina A."/>
            <person name="Walker B."/>
            <person name="Young S.K."/>
            <person name="Zeng Q."/>
            <person name="Gargeya S."/>
            <person name="Fitzgerald M."/>
            <person name="Haas B."/>
            <person name="Abouelleil A."/>
            <person name="Allen A.W."/>
            <person name="Alvarado L."/>
            <person name="Arachchi H.M."/>
            <person name="Berlin A.M."/>
            <person name="Chapman S.B."/>
            <person name="Gainer-Dewar J."/>
            <person name="Goldberg J."/>
            <person name="Griggs A."/>
            <person name="Gujja S."/>
            <person name="Hansen M."/>
            <person name="Howarth C."/>
            <person name="Imamovic A."/>
            <person name="Ireland A."/>
            <person name="Larimer J."/>
            <person name="McCowan C."/>
            <person name="Murphy C."/>
            <person name="Pearson M."/>
            <person name="Poon T.W."/>
            <person name="Priest M."/>
            <person name="Roberts A."/>
            <person name="Saif S."/>
            <person name="Shea T."/>
            <person name="Sisk P."/>
            <person name="Sykes S."/>
            <person name="Wortman J."/>
            <person name="Nusbaum C."/>
            <person name="Birren B."/>
        </authorList>
    </citation>
    <scope>NUCLEOTIDE SEQUENCE [LARGE SCALE GENOMIC DNA]</scope>
    <source>
        <strain evidence="2 3">CBS 606.96</strain>
    </source>
</reference>
<feature type="region of interest" description="Disordered" evidence="1">
    <location>
        <begin position="460"/>
        <end position="594"/>
    </location>
</feature>
<feature type="compositionally biased region" description="Acidic residues" evidence="1">
    <location>
        <begin position="520"/>
        <end position="533"/>
    </location>
</feature>
<sequence>MGFSVTAPEFVPGSQEYVMEQSELPHFQVQEPVVASFVYYDPQFMASLADEPRLSVLNPLTGDFINVSPLPCPFDFEANEDFDAEYAFDISRGAFFSQEQHEAGLYPHGFHFRTIDNRDDTVPEPFCAIRCPERYPLSTPRRPETSALWTQNNRQSHLIEWYERWTQYEEYTIEEMEGSCIHHFSFFNHRVYSKSATKPATTIAVLKSSSKHLAMTDARDLRIPITVSWASRFLDPVRYTGDPEILDAMRGTELENAVMGHCDKLYTGNGWWLYDQWSQEDDLPLLDPLATDKYQRGHTIINGCAEGFPTSRAILSAGTEEKLAIDKARKAALQSRIARGPVKSRLELSCVSSSDLEEVIVFPSVNAQHSQHEKQPACDAGQDIETPTAAAIVAPVPLSREEFHRRLAAFPLGSGDWDEEEDEPAPMVEAASSEREAWLRRLEELGPLGSSNWADDIEDEEAELASSTETAETKAPSLPEPSTTAQDEPSCPSEASRPDREAWIRRLEALGPLGSANWADDIDDVEEGEEDEPLSPASSVALESVSSETRSPSTSFSAFDTSSSATSVASLESAETKSQDSHEADPASNEEDEVEIVGTIVDLDSDNTFIRPSINEETVPAPAAGPEAISEAMPLSPAQPEILYQAPPVSALASLRRHMAEAATYSAGWGSGYDQWPDFSGAAGFEALAPTSAHSVPASFPIQSGNNTATPKGKSRQWLKRGLVKVMGLLTGKASPLRCRTAIAP</sequence>
<dbReference type="OrthoDB" id="5421702at2759"/>
<dbReference type="HOGENOM" id="CLU_013360_0_0_1"/>
<feature type="region of interest" description="Disordered" evidence="1">
    <location>
        <begin position="413"/>
        <end position="432"/>
    </location>
</feature>
<feature type="compositionally biased region" description="Low complexity" evidence="1">
    <location>
        <begin position="464"/>
        <end position="477"/>
    </location>
</feature>
<evidence type="ECO:0000313" key="3">
    <source>
        <dbReference type="Proteomes" id="UP000019478"/>
    </source>
</evidence>
<accession>W9Y615</accession>
<proteinExistence type="predicted"/>
<comment type="caution">
    <text evidence="2">The sequence shown here is derived from an EMBL/GenBank/DDBJ whole genome shotgun (WGS) entry which is preliminary data.</text>
</comment>
<evidence type="ECO:0000313" key="2">
    <source>
        <dbReference type="EMBL" id="EXJ84671.1"/>
    </source>
</evidence>
<feature type="compositionally biased region" description="Low complexity" evidence="1">
    <location>
        <begin position="534"/>
        <end position="573"/>
    </location>
</feature>
<name>W9Y615_9EURO</name>
<protein>
    <submittedName>
        <fullName evidence="2">Uncharacterized protein</fullName>
    </submittedName>
</protein>
<gene>
    <name evidence="2" type="ORF">A1O3_05341</name>
</gene>
<organism evidence="2 3">
    <name type="scientific">Capronia epimyces CBS 606.96</name>
    <dbReference type="NCBI Taxonomy" id="1182542"/>
    <lineage>
        <taxon>Eukaryota</taxon>
        <taxon>Fungi</taxon>
        <taxon>Dikarya</taxon>
        <taxon>Ascomycota</taxon>
        <taxon>Pezizomycotina</taxon>
        <taxon>Eurotiomycetes</taxon>
        <taxon>Chaetothyriomycetidae</taxon>
        <taxon>Chaetothyriales</taxon>
        <taxon>Herpotrichiellaceae</taxon>
        <taxon>Capronia</taxon>
    </lineage>
</organism>